<feature type="region of interest" description="Disordered" evidence="4">
    <location>
        <begin position="1"/>
        <end position="34"/>
    </location>
</feature>
<evidence type="ECO:0000256" key="3">
    <source>
        <dbReference type="ARBA" id="ARBA00023134"/>
    </source>
</evidence>
<dbReference type="InterPro" id="IPR001806">
    <property type="entry name" value="Small_GTPase"/>
</dbReference>
<comment type="caution">
    <text evidence="5">The sequence shown here is derived from an EMBL/GenBank/DDBJ whole genome shotgun (WGS) entry which is preliminary data.</text>
</comment>
<reference evidence="5 6" key="1">
    <citation type="submission" date="2017-12" db="EMBL/GenBank/DDBJ databases">
        <title>Sequencing, de novo assembly and annotation of complete genome of a new Thraustochytrid species, strain FCC1311.</title>
        <authorList>
            <person name="Sedici K."/>
            <person name="Godart F."/>
            <person name="Aiese Cigliano R."/>
            <person name="Sanseverino W."/>
            <person name="Barakat M."/>
            <person name="Ortet P."/>
            <person name="Marechal E."/>
            <person name="Cagnac O."/>
            <person name="Amato A."/>
        </authorList>
    </citation>
    <scope>NUCLEOTIDE SEQUENCE [LARGE SCALE GENOMIC DNA]</scope>
</reference>
<evidence type="ECO:0000256" key="1">
    <source>
        <dbReference type="ARBA" id="ARBA00006270"/>
    </source>
</evidence>
<dbReference type="Gene3D" id="3.40.50.300">
    <property type="entry name" value="P-loop containing nucleotide triphosphate hydrolases"/>
    <property type="match status" value="1"/>
</dbReference>
<feature type="compositionally biased region" description="Polar residues" evidence="4">
    <location>
        <begin position="11"/>
        <end position="21"/>
    </location>
</feature>
<sequence length="335" mass="36965">MSVKNFRALKSPNSPTTPASPGNSGVAGHNSSGSGGGSVGKIAGGLSYGSFQGSFHGASLLQLRSPEGTTNTASSFAADNDLQLLQPPVSGYDYLIKVAILGDAGVGKSTFLDAENYFDGKPGPIEGYWHSTLRQKSGKPVTVFEPRQQLSKTCPCIRMKTRDYKFDERTYRLVFWDCPGDKQEQQRTVHLAGGAVAVFYLFDLTSEASFTSIEDWLNLTAKPFGNAVRFLIGNKDNCMERPREVSKLRAEAFARSQGLIYFEIDAKSNIRCSSVFRTLFSKVVERAPRTMDPRLFREANVRPGTKTLADAEFRTKHRPFANAKNEHATFHLNWL</sequence>
<name>A0A2R5GTV3_9STRA</name>
<feature type="compositionally biased region" description="Low complexity" evidence="4">
    <location>
        <begin position="22"/>
        <end position="32"/>
    </location>
</feature>
<protein>
    <submittedName>
        <fullName evidence="5">Ras-related protein Rab-8</fullName>
    </submittedName>
</protein>
<keyword evidence="3" id="KW-0342">GTP-binding</keyword>
<dbReference type="CDD" id="cd00154">
    <property type="entry name" value="Rab"/>
    <property type="match status" value="1"/>
</dbReference>
<dbReference type="InParanoid" id="A0A2R5GTV3"/>
<dbReference type="PRINTS" id="PR00449">
    <property type="entry name" value="RASTRNSFRMNG"/>
</dbReference>
<dbReference type="Proteomes" id="UP000241890">
    <property type="component" value="Unassembled WGS sequence"/>
</dbReference>
<proteinExistence type="inferred from homology"/>
<dbReference type="InterPro" id="IPR027417">
    <property type="entry name" value="P-loop_NTPase"/>
</dbReference>
<dbReference type="PROSITE" id="PS51419">
    <property type="entry name" value="RAB"/>
    <property type="match status" value="1"/>
</dbReference>
<keyword evidence="2" id="KW-0547">Nucleotide-binding</keyword>
<dbReference type="PANTHER" id="PTHR47980">
    <property type="entry name" value="LD44762P"/>
    <property type="match status" value="1"/>
</dbReference>
<dbReference type="SMART" id="SM00175">
    <property type="entry name" value="RAB"/>
    <property type="match status" value="1"/>
</dbReference>
<dbReference type="GO" id="GO:0005525">
    <property type="term" value="F:GTP binding"/>
    <property type="evidence" value="ECO:0007669"/>
    <property type="project" value="UniProtKB-KW"/>
</dbReference>
<evidence type="ECO:0000256" key="4">
    <source>
        <dbReference type="SAM" id="MobiDB-lite"/>
    </source>
</evidence>
<evidence type="ECO:0000313" key="6">
    <source>
        <dbReference type="Proteomes" id="UP000241890"/>
    </source>
</evidence>
<comment type="similarity">
    <text evidence="1">Belongs to the small GTPase superfamily. Rab family.</text>
</comment>
<dbReference type="GO" id="GO:0003924">
    <property type="term" value="F:GTPase activity"/>
    <property type="evidence" value="ECO:0007669"/>
    <property type="project" value="InterPro"/>
</dbReference>
<dbReference type="EMBL" id="BEYU01000107">
    <property type="protein sequence ID" value="GBG31821.1"/>
    <property type="molecule type" value="Genomic_DNA"/>
</dbReference>
<dbReference type="Pfam" id="PF00071">
    <property type="entry name" value="Ras"/>
    <property type="match status" value="1"/>
</dbReference>
<dbReference type="AlphaFoldDB" id="A0A2R5GTV3"/>
<dbReference type="SUPFAM" id="SSF52540">
    <property type="entry name" value="P-loop containing nucleoside triphosphate hydrolases"/>
    <property type="match status" value="1"/>
</dbReference>
<dbReference type="InterPro" id="IPR050305">
    <property type="entry name" value="Small_GTPase_Rab"/>
</dbReference>
<evidence type="ECO:0000313" key="5">
    <source>
        <dbReference type="EMBL" id="GBG31821.1"/>
    </source>
</evidence>
<accession>A0A2R5GTV3</accession>
<gene>
    <name evidence="5" type="ORF">FCC1311_080462</name>
</gene>
<organism evidence="5 6">
    <name type="scientific">Hondaea fermentalgiana</name>
    <dbReference type="NCBI Taxonomy" id="2315210"/>
    <lineage>
        <taxon>Eukaryota</taxon>
        <taxon>Sar</taxon>
        <taxon>Stramenopiles</taxon>
        <taxon>Bigyra</taxon>
        <taxon>Labyrinthulomycetes</taxon>
        <taxon>Thraustochytrida</taxon>
        <taxon>Thraustochytriidae</taxon>
        <taxon>Hondaea</taxon>
    </lineage>
</organism>
<evidence type="ECO:0000256" key="2">
    <source>
        <dbReference type="ARBA" id="ARBA00022741"/>
    </source>
</evidence>
<keyword evidence="6" id="KW-1185">Reference proteome</keyword>